<gene>
    <name evidence="4" type="ORF">M0638_11895</name>
</gene>
<proteinExistence type="predicted"/>
<dbReference type="InterPro" id="IPR000182">
    <property type="entry name" value="GNAT_dom"/>
</dbReference>
<name>A0A9X1YF43_9PROT</name>
<dbReference type="GO" id="GO:0016747">
    <property type="term" value="F:acyltransferase activity, transferring groups other than amino-acyl groups"/>
    <property type="evidence" value="ECO:0007669"/>
    <property type="project" value="InterPro"/>
</dbReference>
<sequence>MIAPDAALPTWTIRRAGRDEAPLLAALVERAYAAWVPVIGRRPAPMDDDYAARCAAGEAFVLTDPGGMAGLCVLEDRPDHLYLDNVALEPARQGEGLGRALLDFAEAEARRRGYGEIRLLTNALMARNIALYAARGYREWDRRREHGFSRVFMRKALAA</sequence>
<feature type="domain" description="N-acetyltransferase" evidence="3">
    <location>
        <begin position="11"/>
        <end position="158"/>
    </location>
</feature>
<keyword evidence="5" id="KW-1185">Reference proteome</keyword>
<evidence type="ECO:0000256" key="1">
    <source>
        <dbReference type="ARBA" id="ARBA00022679"/>
    </source>
</evidence>
<dbReference type="Gene3D" id="3.40.630.30">
    <property type="match status" value="1"/>
</dbReference>
<organism evidence="4 5">
    <name type="scientific">Roseomonas acroporae</name>
    <dbReference type="NCBI Taxonomy" id="2937791"/>
    <lineage>
        <taxon>Bacteria</taxon>
        <taxon>Pseudomonadati</taxon>
        <taxon>Pseudomonadota</taxon>
        <taxon>Alphaproteobacteria</taxon>
        <taxon>Acetobacterales</taxon>
        <taxon>Roseomonadaceae</taxon>
        <taxon>Roseomonas</taxon>
    </lineage>
</organism>
<dbReference type="PROSITE" id="PS51186">
    <property type="entry name" value="GNAT"/>
    <property type="match status" value="1"/>
</dbReference>
<dbReference type="AlphaFoldDB" id="A0A9X1YF43"/>
<dbReference type="Proteomes" id="UP001139516">
    <property type="component" value="Unassembled WGS sequence"/>
</dbReference>
<evidence type="ECO:0000259" key="3">
    <source>
        <dbReference type="PROSITE" id="PS51186"/>
    </source>
</evidence>
<dbReference type="CDD" id="cd04301">
    <property type="entry name" value="NAT_SF"/>
    <property type="match status" value="1"/>
</dbReference>
<accession>A0A9X1YF43</accession>
<dbReference type="InterPro" id="IPR050832">
    <property type="entry name" value="Bact_Acetyltransf"/>
</dbReference>
<comment type="caution">
    <text evidence="4">The sequence shown here is derived from an EMBL/GenBank/DDBJ whole genome shotgun (WGS) entry which is preliminary data.</text>
</comment>
<dbReference type="RefSeq" id="WP_248667206.1">
    <property type="nucleotide sequence ID" value="NZ_JALPRX010000049.1"/>
</dbReference>
<evidence type="ECO:0000313" key="4">
    <source>
        <dbReference type="EMBL" id="MCK8785086.1"/>
    </source>
</evidence>
<evidence type="ECO:0000313" key="5">
    <source>
        <dbReference type="Proteomes" id="UP001139516"/>
    </source>
</evidence>
<dbReference type="InterPro" id="IPR016181">
    <property type="entry name" value="Acyl_CoA_acyltransferase"/>
</dbReference>
<reference evidence="4" key="1">
    <citation type="submission" date="2022-04" db="EMBL/GenBank/DDBJ databases">
        <title>Roseomonas acroporae sp. nov., isolated from coral Acropora digitifera.</title>
        <authorList>
            <person name="Sun H."/>
        </authorList>
    </citation>
    <scope>NUCLEOTIDE SEQUENCE</scope>
    <source>
        <strain evidence="4">NAR14</strain>
    </source>
</reference>
<dbReference type="Pfam" id="PF00583">
    <property type="entry name" value="Acetyltransf_1"/>
    <property type="match status" value="1"/>
</dbReference>
<dbReference type="SUPFAM" id="SSF55729">
    <property type="entry name" value="Acyl-CoA N-acyltransferases (Nat)"/>
    <property type="match status" value="1"/>
</dbReference>
<dbReference type="EMBL" id="JALPRX010000049">
    <property type="protein sequence ID" value="MCK8785086.1"/>
    <property type="molecule type" value="Genomic_DNA"/>
</dbReference>
<keyword evidence="2" id="KW-0012">Acyltransferase</keyword>
<keyword evidence="1" id="KW-0808">Transferase</keyword>
<protein>
    <submittedName>
        <fullName evidence="4">GNAT family N-acetyltransferase</fullName>
    </submittedName>
</protein>
<evidence type="ECO:0000256" key="2">
    <source>
        <dbReference type="ARBA" id="ARBA00023315"/>
    </source>
</evidence>
<dbReference type="PANTHER" id="PTHR43877">
    <property type="entry name" value="AMINOALKYLPHOSPHONATE N-ACETYLTRANSFERASE-RELATED-RELATED"/>
    <property type="match status" value="1"/>
</dbReference>